<accession>A0A059FUT1</accession>
<dbReference type="SUPFAM" id="SSF55447">
    <property type="entry name" value="CO dehydrogenase flavoprotein C-terminal domain-like"/>
    <property type="match status" value="1"/>
</dbReference>
<evidence type="ECO:0000256" key="1">
    <source>
        <dbReference type="ARBA" id="ARBA00022630"/>
    </source>
</evidence>
<keyword evidence="6" id="KW-1185">Reference proteome</keyword>
<dbReference type="InterPro" id="IPR005107">
    <property type="entry name" value="CO_DH_flav_C"/>
</dbReference>
<dbReference type="InterPro" id="IPR016166">
    <property type="entry name" value="FAD-bd_PCMH"/>
</dbReference>
<evidence type="ECO:0000313" key="5">
    <source>
        <dbReference type="EMBL" id="KCZ94271.1"/>
    </source>
</evidence>
<evidence type="ECO:0000259" key="4">
    <source>
        <dbReference type="PROSITE" id="PS51387"/>
    </source>
</evidence>
<keyword evidence="2" id="KW-0274">FAD</keyword>
<evidence type="ECO:0000256" key="2">
    <source>
        <dbReference type="ARBA" id="ARBA00022827"/>
    </source>
</evidence>
<protein>
    <submittedName>
        <fullName evidence="5">FAD-binding molybdopterin dehydrogenase</fullName>
    </submittedName>
</protein>
<keyword evidence="3" id="KW-0560">Oxidoreductase</keyword>
<dbReference type="EMBL" id="ARYK01000001">
    <property type="protein sequence ID" value="KCZ94271.1"/>
    <property type="molecule type" value="Genomic_DNA"/>
</dbReference>
<dbReference type="InterPro" id="IPR051312">
    <property type="entry name" value="Diverse_Substr_Oxidored"/>
</dbReference>
<reference evidence="5 6" key="1">
    <citation type="journal article" date="2014" name="Antonie Van Leeuwenhoek">
        <title>Hyphomonas beringensis sp. nov. and Hyphomonas chukchiensis sp. nov., isolated from surface seawater of the Bering Sea and Chukchi Sea.</title>
        <authorList>
            <person name="Li C."/>
            <person name="Lai Q."/>
            <person name="Li G."/>
            <person name="Dong C."/>
            <person name="Wang J."/>
            <person name="Liao Y."/>
            <person name="Shao Z."/>
        </authorList>
    </citation>
    <scope>NUCLEOTIDE SEQUENCE [LARGE SCALE GENOMIC DNA]</scope>
    <source>
        <strain evidence="5 6">MHS-2</strain>
    </source>
</reference>
<comment type="caution">
    <text evidence="5">The sequence shown here is derived from an EMBL/GenBank/DDBJ whole genome shotgun (WGS) entry which is preliminary data.</text>
</comment>
<organism evidence="5 6">
    <name type="scientific">Hyphomonas johnsonii MHS-2</name>
    <dbReference type="NCBI Taxonomy" id="1280950"/>
    <lineage>
        <taxon>Bacteria</taxon>
        <taxon>Pseudomonadati</taxon>
        <taxon>Pseudomonadota</taxon>
        <taxon>Alphaproteobacteria</taxon>
        <taxon>Hyphomonadales</taxon>
        <taxon>Hyphomonadaceae</taxon>
        <taxon>Hyphomonas</taxon>
    </lineage>
</organism>
<dbReference type="GO" id="GO:0016491">
    <property type="term" value="F:oxidoreductase activity"/>
    <property type="evidence" value="ECO:0007669"/>
    <property type="project" value="UniProtKB-KW"/>
</dbReference>
<dbReference type="Pfam" id="PF00941">
    <property type="entry name" value="FAD_binding_5"/>
    <property type="match status" value="1"/>
</dbReference>
<dbReference type="InterPro" id="IPR036683">
    <property type="entry name" value="CO_DH_flav_C_dom_sf"/>
</dbReference>
<dbReference type="SUPFAM" id="SSF56176">
    <property type="entry name" value="FAD-binding/transporter-associated domain-like"/>
    <property type="match status" value="1"/>
</dbReference>
<dbReference type="InterPro" id="IPR016169">
    <property type="entry name" value="FAD-bd_PCMH_sub2"/>
</dbReference>
<dbReference type="GO" id="GO:0071949">
    <property type="term" value="F:FAD binding"/>
    <property type="evidence" value="ECO:0007669"/>
    <property type="project" value="InterPro"/>
</dbReference>
<dbReference type="RefSeq" id="WP_035613312.1">
    <property type="nucleotide sequence ID" value="NZ_ARYK01000001.1"/>
</dbReference>
<dbReference type="Gene3D" id="3.30.43.10">
    <property type="entry name" value="Uridine Diphospho-n-acetylenolpyruvylglucosamine Reductase, domain 2"/>
    <property type="match status" value="1"/>
</dbReference>
<dbReference type="Gene3D" id="3.30.465.10">
    <property type="match status" value="1"/>
</dbReference>
<dbReference type="InterPro" id="IPR002346">
    <property type="entry name" value="Mopterin_DH_FAD-bd"/>
</dbReference>
<dbReference type="eggNOG" id="COG1319">
    <property type="taxonomic scope" value="Bacteria"/>
</dbReference>
<gene>
    <name evidence="5" type="ORF">HJO_02815</name>
</gene>
<dbReference type="InterPro" id="IPR036318">
    <property type="entry name" value="FAD-bd_PCMH-like_sf"/>
</dbReference>
<dbReference type="AlphaFoldDB" id="A0A059FUT1"/>
<dbReference type="InterPro" id="IPR016167">
    <property type="entry name" value="FAD-bd_PCMH_sub1"/>
</dbReference>
<keyword evidence="1" id="KW-0285">Flavoprotein</keyword>
<sequence length="271" mass="28845">MYPFDYHRAGNVADTLTLRASLADARFLAGGMSLLPMMKLRFASTPNIIDLRDCEELRGIEASYEVVRIGAMTRHVDVAASADVQAAIPALAKLAAGIGDPMVRARGTMGGSIANFDPAACYPAACLALGATIQTTGGDIEADEFFIGVFETALKDGELVTGAEFPIPDAAAYAKFRHPASRFALVGVFVARFGELVRVAVTGASRSGAFRWAAAEDALTESFSIRSLEGLKMDHSEMNGDIHGDNEYRAHLVEVMTRRAVLETLESAPAA</sequence>
<proteinExistence type="predicted"/>
<name>A0A059FUT1_9PROT</name>
<evidence type="ECO:0000313" key="6">
    <source>
        <dbReference type="Proteomes" id="UP000025171"/>
    </source>
</evidence>
<dbReference type="SMART" id="SM01092">
    <property type="entry name" value="CO_deh_flav_C"/>
    <property type="match status" value="1"/>
</dbReference>
<dbReference type="PROSITE" id="PS51387">
    <property type="entry name" value="FAD_PCMH"/>
    <property type="match status" value="1"/>
</dbReference>
<dbReference type="STRING" id="1280950.HJO_02815"/>
<dbReference type="PANTHER" id="PTHR42659:SF2">
    <property type="entry name" value="XANTHINE DEHYDROGENASE SUBUNIT C-RELATED"/>
    <property type="match status" value="1"/>
</dbReference>
<evidence type="ECO:0000256" key="3">
    <source>
        <dbReference type="ARBA" id="ARBA00023002"/>
    </source>
</evidence>
<dbReference type="Gene3D" id="3.30.390.50">
    <property type="entry name" value="CO dehydrogenase flavoprotein, C-terminal domain"/>
    <property type="match status" value="1"/>
</dbReference>
<dbReference type="Proteomes" id="UP000025171">
    <property type="component" value="Unassembled WGS sequence"/>
</dbReference>
<dbReference type="OrthoDB" id="9814706at2"/>
<dbReference type="PANTHER" id="PTHR42659">
    <property type="entry name" value="XANTHINE DEHYDROGENASE SUBUNIT C-RELATED"/>
    <property type="match status" value="1"/>
</dbReference>
<dbReference type="PATRIC" id="fig|1280950.3.peg.573"/>
<feature type="domain" description="FAD-binding PCMH-type" evidence="4">
    <location>
        <begin position="1"/>
        <end position="170"/>
    </location>
</feature>